<reference evidence="8" key="1">
    <citation type="submission" date="2023-04" db="EMBL/GenBank/DDBJ databases">
        <title>Candida boidinii NBRC 10035.</title>
        <authorList>
            <person name="Ichikawa N."/>
            <person name="Sato H."/>
            <person name="Tonouchi N."/>
        </authorList>
    </citation>
    <scope>NUCLEOTIDE SEQUENCE</scope>
    <source>
        <strain evidence="8">NBRC 10035</strain>
    </source>
</reference>
<feature type="domain" description="Aldehyde dehydrogenase" evidence="7">
    <location>
        <begin position="27"/>
        <end position="437"/>
    </location>
</feature>
<dbReference type="InterPro" id="IPR016160">
    <property type="entry name" value="Ald_DH_CS_CYS"/>
</dbReference>
<organism evidence="8 9">
    <name type="scientific">Candida boidinii</name>
    <name type="common">Yeast</name>
    <dbReference type="NCBI Taxonomy" id="5477"/>
    <lineage>
        <taxon>Eukaryota</taxon>
        <taxon>Fungi</taxon>
        <taxon>Dikarya</taxon>
        <taxon>Ascomycota</taxon>
        <taxon>Saccharomycotina</taxon>
        <taxon>Pichiomycetes</taxon>
        <taxon>Pichiales</taxon>
        <taxon>Pichiaceae</taxon>
        <taxon>Ogataea</taxon>
        <taxon>Ogataea/Candida clade</taxon>
    </lineage>
</organism>
<protein>
    <recommendedName>
        <fullName evidence="3">Aldehyde dehydrogenase</fullName>
    </recommendedName>
</protein>
<proteinExistence type="inferred from homology"/>
<evidence type="ECO:0000256" key="6">
    <source>
        <dbReference type="RuleBase" id="RU003345"/>
    </source>
</evidence>
<dbReference type="GO" id="GO:0005737">
    <property type="term" value="C:cytoplasm"/>
    <property type="evidence" value="ECO:0007669"/>
    <property type="project" value="TreeGrafter"/>
</dbReference>
<comment type="similarity">
    <text evidence="1 3 6">Belongs to the aldehyde dehydrogenase family.</text>
</comment>
<dbReference type="GO" id="GO:0006081">
    <property type="term" value="P:aldehyde metabolic process"/>
    <property type="evidence" value="ECO:0007669"/>
    <property type="project" value="InterPro"/>
</dbReference>
<accession>A0A9W6WJ22</accession>
<dbReference type="GO" id="GO:0004029">
    <property type="term" value="F:aldehyde dehydrogenase (NAD+) activity"/>
    <property type="evidence" value="ECO:0007669"/>
    <property type="project" value="TreeGrafter"/>
</dbReference>
<dbReference type="InterPro" id="IPR016161">
    <property type="entry name" value="Ald_DH/histidinol_DH"/>
</dbReference>
<gene>
    <name evidence="8" type="ORF">Cboi02_000391900</name>
</gene>
<dbReference type="PROSITE" id="PS00070">
    <property type="entry name" value="ALDEHYDE_DEHYDR_CYS"/>
    <property type="match status" value="1"/>
</dbReference>
<evidence type="ECO:0000256" key="3">
    <source>
        <dbReference type="PIRNR" id="PIRNR036492"/>
    </source>
</evidence>
<feature type="active site" evidence="4">
    <location>
        <position position="256"/>
    </location>
</feature>
<dbReference type="Proteomes" id="UP001165120">
    <property type="component" value="Unassembled WGS sequence"/>
</dbReference>
<dbReference type="PIRSF" id="PIRSF036492">
    <property type="entry name" value="ALDH"/>
    <property type="match status" value="1"/>
</dbReference>
<dbReference type="InterPro" id="IPR015590">
    <property type="entry name" value="Aldehyde_DH_dom"/>
</dbReference>
<evidence type="ECO:0000256" key="2">
    <source>
        <dbReference type="ARBA" id="ARBA00023002"/>
    </source>
</evidence>
<dbReference type="InterPro" id="IPR016162">
    <property type="entry name" value="Ald_DH_N"/>
</dbReference>
<dbReference type="PANTHER" id="PTHR43570">
    <property type="entry name" value="ALDEHYDE DEHYDROGENASE"/>
    <property type="match status" value="1"/>
</dbReference>
<comment type="caution">
    <text evidence="8">The sequence shown here is derived from an EMBL/GenBank/DDBJ whole genome shotgun (WGS) entry which is preliminary data.</text>
</comment>
<dbReference type="EMBL" id="BSXN01001456">
    <property type="protein sequence ID" value="GME73138.1"/>
    <property type="molecule type" value="Genomic_DNA"/>
</dbReference>
<dbReference type="InterPro" id="IPR016163">
    <property type="entry name" value="Ald_DH_C"/>
</dbReference>
<name>A0A9W6WJ22_CANBO</name>
<dbReference type="AlphaFoldDB" id="A0A9W6WJ22"/>
<evidence type="ECO:0000259" key="7">
    <source>
        <dbReference type="Pfam" id="PF00171"/>
    </source>
</evidence>
<dbReference type="PROSITE" id="PS00687">
    <property type="entry name" value="ALDEHYDE_DEHYDR_GLU"/>
    <property type="match status" value="1"/>
</dbReference>
<feature type="active site" evidence="4 5">
    <location>
        <position position="221"/>
    </location>
</feature>
<dbReference type="Pfam" id="PF00171">
    <property type="entry name" value="Aldedh"/>
    <property type="match status" value="1"/>
</dbReference>
<dbReference type="PANTHER" id="PTHR43570:SF16">
    <property type="entry name" value="ALDEHYDE DEHYDROGENASE TYPE III, ISOFORM Q"/>
    <property type="match status" value="1"/>
</dbReference>
<evidence type="ECO:0000256" key="1">
    <source>
        <dbReference type="ARBA" id="ARBA00009986"/>
    </source>
</evidence>
<sequence length="441" mass="48713">MSSVQKYTPLSTIKSEWDTLTNEFKLNGAIPISDRLKLMKKFKTNLSLFKDELCDSLLRDFHRSVQETIVMEYGCVVDEIESFISNLESWLKPETPDFYSAAFVTISAKIEKCPYGVLLICAPFNYPLQLSLVPLVGAICSGNKVVLKLPTDRCPSFCDTLTKLLNETFNDKVLSVVNGSVKETELLLNLKFDKILFTGSTKVGYIVAKAAAKNLTPTILELGGKSPCFITPNHGDLEVTARRCLWGKFANSGQTCVAIDYILAEDSIYDNVVSTFTKVASKLFNGELTENDDFTHIINTDSYTRLLKTISDTKGEIVYGGLGDTKKAASACGSNFIKPTIIKNVKWDDSTMKFENFGPILPILKYSDLKIAVEEVKRNHDTPLALYIFSNDESEQNLIKNSIRSGAVGINEVLMHAGLGSVPFGGIGESGMGYYHGLNRC</sequence>
<evidence type="ECO:0000313" key="8">
    <source>
        <dbReference type="EMBL" id="GME73138.1"/>
    </source>
</evidence>
<keyword evidence="9" id="KW-1185">Reference proteome</keyword>
<evidence type="ECO:0000256" key="4">
    <source>
        <dbReference type="PIRSR" id="PIRSR036492-1"/>
    </source>
</evidence>
<evidence type="ECO:0000313" key="9">
    <source>
        <dbReference type="Proteomes" id="UP001165120"/>
    </source>
</evidence>
<keyword evidence="2 3" id="KW-0560">Oxidoreductase</keyword>
<dbReference type="Gene3D" id="3.40.309.10">
    <property type="entry name" value="Aldehyde Dehydrogenase, Chain A, domain 2"/>
    <property type="match status" value="1"/>
</dbReference>
<dbReference type="Gene3D" id="3.40.605.10">
    <property type="entry name" value="Aldehyde Dehydrogenase, Chain A, domain 1"/>
    <property type="match status" value="1"/>
</dbReference>
<dbReference type="InterPro" id="IPR029510">
    <property type="entry name" value="Ald_DH_CS_GLU"/>
</dbReference>
<dbReference type="InterPro" id="IPR012394">
    <property type="entry name" value="Aldehyde_DH_NAD(P)"/>
</dbReference>
<evidence type="ECO:0000256" key="5">
    <source>
        <dbReference type="PROSITE-ProRule" id="PRU10007"/>
    </source>
</evidence>
<dbReference type="SUPFAM" id="SSF53720">
    <property type="entry name" value="ALDH-like"/>
    <property type="match status" value="1"/>
</dbReference>